<dbReference type="RefSeq" id="WP_142979466.1">
    <property type="nucleotide sequence ID" value="NZ_RKLU01000003.1"/>
</dbReference>
<feature type="compositionally biased region" description="Polar residues" evidence="1">
    <location>
        <begin position="44"/>
        <end position="60"/>
    </location>
</feature>
<feature type="region of interest" description="Disordered" evidence="1">
    <location>
        <begin position="38"/>
        <end position="63"/>
    </location>
</feature>
<dbReference type="InterPro" id="IPR027268">
    <property type="entry name" value="Peptidase_M4/M1_CTD_sf"/>
</dbReference>
<accession>A0A8J8TCF4</accession>
<evidence type="ECO:0008006" key="5">
    <source>
        <dbReference type="Google" id="ProtNLM"/>
    </source>
</evidence>
<comment type="caution">
    <text evidence="3">The sequence shown here is derived from an EMBL/GenBank/DDBJ whole genome shotgun (WGS) entry which is preliminary data.</text>
</comment>
<dbReference type="OrthoDB" id="271491at2157"/>
<keyword evidence="2" id="KW-1133">Transmembrane helix</keyword>
<keyword evidence="4" id="KW-1185">Reference proteome</keyword>
<evidence type="ECO:0000313" key="4">
    <source>
        <dbReference type="Proteomes" id="UP000705823"/>
    </source>
</evidence>
<gene>
    <name evidence="3" type="ORF">EGH24_07030</name>
</gene>
<dbReference type="InterPro" id="IPR013783">
    <property type="entry name" value="Ig-like_fold"/>
</dbReference>
<dbReference type="Gene3D" id="2.60.40.10">
    <property type="entry name" value="Immunoglobulins"/>
    <property type="match status" value="1"/>
</dbReference>
<name>A0A8J8TCF4_9EURY</name>
<evidence type="ECO:0000313" key="3">
    <source>
        <dbReference type="EMBL" id="TQQ80904.1"/>
    </source>
</evidence>
<sequence length="619" mass="67544">MDVRQSLVVGCVLVFMLCAVPAVSTADAGTETTVQEIRPAEDSLPQTSSSDEISVTTTLDRTPETVGEMTVTVAVEIPDRVTELTAIIPDRARVSGTDGFSAVSDTDYEWDSETTRPTVTYRVDPNRLSDREGPLSVDGQYLFADTDDWALVRIPHTGISGRYTGSRPITLDQETDIDGPGAAGERMAFLGPVDVRTTRAHGQRFRLIIPDAADLEASPSEIFDSVTHASDRLRVGDRDETVTMIAAPTGEVGWTVRGLQIGDADLWVRDSEGLATPPNVWLHEYVHTRQGYTTDEDFRWFTEGSATYYAALLSLQQDRTDFESFRRFLRSGEGRPQASATLSEPDSWENFAEYRKGALVAGEIDRQIRRETDREATLDTVFREVNAETEPVSARTFRSGVRDAAGSEVGDAANRYTTTTAVPSMWDGDAHAAAFDQSPARFSYRLAETDPIRVSGPERDTSLSGPDLALVAGETLRIRMAVENVGGTVGDYELAFRVDDTEQPRSGRLRAGEQVIETFEYTFTNPGEYTVAVGNEQFAVAVAPADSDDGETGTVDTEPPEPLEDTVEGTTDDGEQAEEEKENETATDESDVSAPGFGVVPALIALVLVAGGYRRRRRT</sequence>
<keyword evidence="2" id="KW-0812">Transmembrane</keyword>
<dbReference type="Proteomes" id="UP000705823">
    <property type="component" value="Unassembled WGS sequence"/>
</dbReference>
<organism evidence="3 4">
    <name type="scientific">Halonotius terrestris</name>
    <dbReference type="NCBI Taxonomy" id="2487750"/>
    <lineage>
        <taxon>Archaea</taxon>
        <taxon>Methanobacteriati</taxon>
        <taxon>Methanobacteriota</taxon>
        <taxon>Stenosarchaea group</taxon>
        <taxon>Halobacteria</taxon>
        <taxon>Halobacteriales</taxon>
        <taxon>Haloferacaceae</taxon>
        <taxon>Halonotius</taxon>
    </lineage>
</organism>
<reference evidence="3" key="1">
    <citation type="submission" date="2019-02" db="EMBL/GenBank/DDBJ databases">
        <title>Halonotius sp. a new haloarchaeum isolated from saline soil.</title>
        <authorList>
            <person name="Duran-Viseras A."/>
            <person name="Sanchez-Porro C."/>
            <person name="Ventosa A."/>
        </authorList>
    </citation>
    <scope>NUCLEOTIDE SEQUENCE</scope>
    <source>
        <strain evidence="3">F15B</strain>
    </source>
</reference>
<evidence type="ECO:0000256" key="1">
    <source>
        <dbReference type="SAM" id="MobiDB-lite"/>
    </source>
</evidence>
<keyword evidence="2" id="KW-0472">Membrane</keyword>
<protein>
    <recommendedName>
        <fullName evidence="5">PGF-CTERM protein</fullName>
    </recommendedName>
</protein>
<proteinExistence type="predicted"/>
<evidence type="ECO:0000256" key="2">
    <source>
        <dbReference type="SAM" id="Phobius"/>
    </source>
</evidence>
<dbReference type="Gene3D" id="1.10.390.10">
    <property type="entry name" value="Neutral Protease Domain 2"/>
    <property type="match status" value="1"/>
</dbReference>
<dbReference type="AlphaFoldDB" id="A0A8J8TCF4"/>
<feature type="region of interest" description="Disordered" evidence="1">
    <location>
        <begin position="544"/>
        <end position="595"/>
    </location>
</feature>
<feature type="transmembrane region" description="Helical" evidence="2">
    <location>
        <begin position="592"/>
        <end position="613"/>
    </location>
</feature>
<dbReference type="EMBL" id="RKLU01000003">
    <property type="protein sequence ID" value="TQQ80904.1"/>
    <property type="molecule type" value="Genomic_DNA"/>
</dbReference>
<feature type="compositionally biased region" description="Acidic residues" evidence="1">
    <location>
        <begin position="558"/>
        <end position="591"/>
    </location>
</feature>